<accession>A0A368UK94</accession>
<organism evidence="2 3">
    <name type="scientific">Marinilabilia salmonicolor</name>
    <dbReference type="NCBI Taxonomy" id="989"/>
    <lineage>
        <taxon>Bacteria</taxon>
        <taxon>Pseudomonadati</taxon>
        <taxon>Bacteroidota</taxon>
        <taxon>Bacteroidia</taxon>
        <taxon>Marinilabiliales</taxon>
        <taxon>Marinilabiliaceae</taxon>
        <taxon>Marinilabilia</taxon>
    </lineage>
</organism>
<dbReference type="Proteomes" id="UP000252733">
    <property type="component" value="Unassembled WGS sequence"/>
</dbReference>
<name>A0A368UK94_9BACT</name>
<protein>
    <submittedName>
        <fullName evidence="2">Uncharacterized protein</fullName>
    </submittedName>
</protein>
<gene>
    <name evidence="2" type="ORF">DFO77_13118</name>
</gene>
<reference evidence="2 3" key="1">
    <citation type="submission" date="2018-07" db="EMBL/GenBank/DDBJ databases">
        <title>Freshwater and sediment microbial communities from various areas in North America, analyzing microbe dynamics in response to fracking.</title>
        <authorList>
            <person name="Lamendella R."/>
        </authorList>
    </citation>
    <scope>NUCLEOTIDE SEQUENCE [LARGE SCALE GENOMIC DNA]</scope>
    <source>
        <strain evidence="2 3">160A</strain>
    </source>
</reference>
<sequence length="69" mass="7789">MKQFKKKTYNQPQLTEVLLDKVITLETTSEAPPDQGGLPWETSGSSTSTADSTEEPLEKNNFEENPFQR</sequence>
<dbReference type="AlphaFoldDB" id="A0A368UK94"/>
<keyword evidence="3" id="KW-1185">Reference proteome</keyword>
<evidence type="ECO:0000256" key="1">
    <source>
        <dbReference type="SAM" id="MobiDB-lite"/>
    </source>
</evidence>
<dbReference type="RefSeq" id="WP_114437954.1">
    <property type="nucleotide sequence ID" value="NZ_QPIZ01000031.1"/>
</dbReference>
<evidence type="ECO:0000313" key="2">
    <source>
        <dbReference type="EMBL" id="RCW29117.1"/>
    </source>
</evidence>
<feature type="compositionally biased region" description="Low complexity" evidence="1">
    <location>
        <begin position="41"/>
        <end position="51"/>
    </location>
</feature>
<proteinExistence type="predicted"/>
<feature type="region of interest" description="Disordered" evidence="1">
    <location>
        <begin position="26"/>
        <end position="69"/>
    </location>
</feature>
<comment type="caution">
    <text evidence="2">The sequence shown here is derived from an EMBL/GenBank/DDBJ whole genome shotgun (WGS) entry which is preliminary data.</text>
</comment>
<evidence type="ECO:0000313" key="3">
    <source>
        <dbReference type="Proteomes" id="UP000252733"/>
    </source>
</evidence>
<dbReference type="EMBL" id="QPIZ01000031">
    <property type="protein sequence ID" value="RCW29117.1"/>
    <property type="molecule type" value="Genomic_DNA"/>
</dbReference>